<dbReference type="InterPro" id="IPR006671">
    <property type="entry name" value="Cyclin_N"/>
</dbReference>
<evidence type="ECO:0000256" key="1">
    <source>
        <dbReference type="ARBA" id="ARBA00011177"/>
    </source>
</evidence>
<reference evidence="7 8" key="1">
    <citation type="submission" date="2024-08" db="EMBL/GenBank/DDBJ databases">
        <title>Insights into the chromosomal genome structure of Flemingia macrophylla.</title>
        <authorList>
            <person name="Ding Y."/>
            <person name="Zhao Y."/>
            <person name="Bi W."/>
            <person name="Wu M."/>
            <person name="Zhao G."/>
            <person name="Gong Y."/>
            <person name="Li W."/>
            <person name="Zhang P."/>
        </authorList>
    </citation>
    <scope>NUCLEOTIDE SEQUENCE [LARGE SCALE GENOMIC DNA]</scope>
    <source>
        <strain evidence="7">DYQJB</strain>
        <tissue evidence="7">Leaf</tissue>
    </source>
</reference>
<sequence length="330" mass="37769">MNMINQLSNQPVSMSLEQTEHMHDESDHMVHDKFDLMHETLFLTVNLIDRLLAKPSVVRKKLQLVGLVVMQEKLMVNTLQFNMSVPTVYVFIKRFLKAAQADKRLLQLAYNCYFTANVLLQVAGPYLPQVWYLAKHVLLMLDTSLWRFVAQIASTQRNRVLDIDKCNANNPLVVDYITTEKTQKTFEAYSNWRDWLLVEVATTHDRRSARTLPSPCLHPRPDSPSLASTLAQSHLNRCLASLLPSPNRTLHPRSASPPSPTVPTLATLTPLVDLSHRAYPRRPHPPPSPPNSLNPQQHPRPPDRTPFRHPRRSRSSFANRCVWRSCCPLC</sequence>
<dbReference type="PANTHER" id="PTHR10177">
    <property type="entry name" value="CYCLINS"/>
    <property type="match status" value="1"/>
</dbReference>
<protein>
    <recommendedName>
        <fullName evidence="4">B-like cyclin</fullName>
    </recommendedName>
</protein>
<feature type="domain" description="Cyclin N-terminal" evidence="6">
    <location>
        <begin position="30"/>
        <end position="70"/>
    </location>
</feature>
<dbReference type="InterPro" id="IPR036915">
    <property type="entry name" value="Cyclin-like_sf"/>
</dbReference>
<evidence type="ECO:0000313" key="8">
    <source>
        <dbReference type="Proteomes" id="UP001603857"/>
    </source>
</evidence>
<dbReference type="GO" id="GO:0051301">
    <property type="term" value="P:cell division"/>
    <property type="evidence" value="ECO:0007669"/>
    <property type="project" value="UniProtKB-KW"/>
</dbReference>
<keyword evidence="3" id="KW-0131">Cell cycle</keyword>
<dbReference type="EMBL" id="JBGMDY010000001">
    <property type="protein sequence ID" value="KAL2348631.1"/>
    <property type="molecule type" value="Genomic_DNA"/>
</dbReference>
<accession>A0ABD1NL37</accession>
<feature type="region of interest" description="Disordered" evidence="5">
    <location>
        <begin position="277"/>
        <end position="312"/>
    </location>
</feature>
<evidence type="ECO:0000256" key="5">
    <source>
        <dbReference type="SAM" id="MobiDB-lite"/>
    </source>
</evidence>
<evidence type="ECO:0000256" key="4">
    <source>
        <dbReference type="ARBA" id="ARBA00032263"/>
    </source>
</evidence>
<dbReference type="Proteomes" id="UP001603857">
    <property type="component" value="Unassembled WGS sequence"/>
</dbReference>
<keyword evidence="2" id="KW-0132">Cell division</keyword>
<gene>
    <name evidence="7" type="ORF">Fmac_002631</name>
</gene>
<keyword evidence="8" id="KW-1185">Reference proteome</keyword>
<dbReference type="Gene3D" id="1.10.472.10">
    <property type="entry name" value="Cyclin-like"/>
    <property type="match status" value="2"/>
</dbReference>
<dbReference type="Pfam" id="PF00134">
    <property type="entry name" value="Cyclin_N"/>
    <property type="match status" value="1"/>
</dbReference>
<name>A0ABD1NL37_9FABA</name>
<comment type="caution">
    <text evidence="7">The sequence shown here is derived from an EMBL/GenBank/DDBJ whole genome shotgun (WGS) entry which is preliminary data.</text>
</comment>
<dbReference type="InterPro" id="IPR039361">
    <property type="entry name" value="Cyclin"/>
</dbReference>
<evidence type="ECO:0000313" key="7">
    <source>
        <dbReference type="EMBL" id="KAL2348631.1"/>
    </source>
</evidence>
<feature type="region of interest" description="Disordered" evidence="5">
    <location>
        <begin position="208"/>
        <end position="228"/>
    </location>
</feature>
<proteinExistence type="predicted"/>
<evidence type="ECO:0000256" key="2">
    <source>
        <dbReference type="ARBA" id="ARBA00022618"/>
    </source>
</evidence>
<feature type="region of interest" description="Disordered" evidence="5">
    <location>
        <begin position="246"/>
        <end position="265"/>
    </location>
</feature>
<evidence type="ECO:0000256" key="3">
    <source>
        <dbReference type="ARBA" id="ARBA00023306"/>
    </source>
</evidence>
<dbReference type="SUPFAM" id="SSF47954">
    <property type="entry name" value="Cyclin-like"/>
    <property type="match status" value="1"/>
</dbReference>
<organism evidence="7 8">
    <name type="scientific">Flemingia macrophylla</name>
    <dbReference type="NCBI Taxonomy" id="520843"/>
    <lineage>
        <taxon>Eukaryota</taxon>
        <taxon>Viridiplantae</taxon>
        <taxon>Streptophyta</taxon>
        <taxon>Embryophyta</taxon>
        <taxon>Tracheophyta</taxon>
        <taxon>Spermatophyta</taxon>
        <taxon>Magnoliopsida</taxon>
        <taxon>eudicotyledons</taxon>
        <taxon>Gunneridae</taxon>
        <taxon>Pentapetalae</taxon>
        <taxon>rosids</taxon>
        <taxon>fabids</taxon>
        <taxon>Fabales</taxon>
        <taxon>Fabaceae</taxon>
        <taxon>Papilionoideae</taxon>
        <taxon>50 kb inversion clade</taxon>
        <taxon>NPAAA clade</taxon>
        <taxon>indigoferoid/millettioid clade</taxon>
        <taxon>Phaseoleae</taxon>
        <taxon>Flemingia</taxon>
    </lineage>
</organism>
<evidence type="ECO:0000259" key="6">
    <source>
        <dbReference type="Pfam" id="PF00134"/>
    </source>
</evidence>
<comment type="subunit">
    <text evidence="1">Interacts with the CDC2 protein kinase to form a serine/threonine kinase holoenzyme complex also known as maturation promoting factor (MPF). The cyclin subunit imparts substrate specificity to the complex.</text>
</comment>
<dbReference type="AlphaFoldDB" id="A0ABD1NL37"/>